<accession>A0ACB1A429</accession>
<name>A0ACB1A429_MELEN</name>
<keyword evidence="2" id="KW-1185">Reference proteome</keyword>
<protein>
    <submittedName>
        <fullName evidence="1">Uncharacterized protein</fullName>
    </submittedName>
</protein>
<organism evidence="1 2">
    <name type="scientific">Meloidogyne enterolobii</name>
    <name type="common">Root-knot nematode worm</name>
    <name type="synonym">Meloidogyne mayaguensis</name>
    <dbReference type="NCBI Taxonomy" id="390850"/>
    <lineage>
        <taxon>Eukaryota</taxon>
        <taxon>Metazoa</taxon>
        <taxon>Ecdysozoa</taxon>
        <taxon>Nematoda</taxon>
        <taxon>Chromadorea</taxon>
        <taxon>Rhabditida</taxon>
        <taxon>Tylenchina</taxon>
        <taxon>Tylenchomorpha</taxon>
        <taxon>Tylenchoidea</taxon>
        <taxon>Meloidogynidae</taxon>
        <taxon>Meloidogyninae</taxon>
        <taxon>Meloidogyne</taxon>
    </lineage>
</organism>
<reference evidence="1" key="1">
    <citation type="submission" date="2023-11" db="EMBL/GenBank/DDBJ databases">
        <authorList>
            <person name="Poullet M."/>
        </authorList>
    </citation>
    <scope>NUCLEOTIDE SEQUENCE</scope>
    <source>
        <strain evidence="1">E1834</strain>
    </source>
</reference>
<sequence length="106" mass="12286">MENVFFLSLYSSWTVLLKFSSTSLQSLQYSSSRVKGTRRVVRREHELFFLSLDFLQISSMFFVFLFFLINLLFVSLTSSLLLPLLFLLFHPSSSSSTLICSSRSTY</sequence>
<evidence type="ECO:0000313" key="1">
    <source>
        <dbReference type="EMBL" id="CAK5084925.1"/>
    </source>
</evidence>
<proteinExistence type="predicted"/>
<gene>
    <name evidence="1" type="ORF">MENTE1834_LOCUS32336</name>
</gene>
<comment type="caution">
    <text evidence="1">The sequence shown here is derived from an EMBL/GenBank/DDBJ whole genome shotgun (WGS) entry which is preliminary data.</text>
</comment>
<dbReference type="Proteomes" id="UP001497535">
    <property type="component" value="Unassembled WGS sequence"/>
</dbReference>
<evidence type="ECO:0000313" key="2">
    <source>
        <dbReference type="Proteomes" id="UP001497535"/>
    </source>
</evidence>
<dbReference type="EMBL" id="CAVMJV010000055">
    <property type="protein sequence ID" value="CAK5084925.1"/>
    <property type="molecule type" value="Genomic_DNA"/>
</dbReference>